<organism evidence="4 5">
    <name type="scientific">Plectosphaerella cucumerina</name>
    <dbReference type="NCBI Taxonomy" id="40658"/>
    <lineage>
        <taxon>Eukaryota</taxon>
        <taxon>Fungi</taxon>
        <taxon>Dikarya</taxon>
        <taxon>Ascomycota</taxon>
        <taxon>Pezizomycotina</taxon>
        <taxon>Sordariomycetes</taxon>
        <taxon>Hypocreomycetidae</taxon>
        <taxon>Glomerellales</taxon>
        <taxon>Plectosphaerellaceae</taxon>
        <taxon>Plectosphaerella</taxon>
    </lineage>
</organism>
<keyword evidence="5" id="KW-1185">Reference proteome</keyword>
<dbReference type="AlphaFoldDB" id="A0A8K0X6L1"/>
<sequence length="316" mass="34371">MIMAHRHILLLAAFILLGVSPQVNAAPPDAIFNCDKVPEVCANMCWATRCASPKFPMILTYDKPSATVERARRNSAGCGSKNKCVKGGKGVGRRGGIYDSCDEYPFAKTRQSTYPNGKQVSRCVPLAQNRSQGGTISTAVQRMQKAGKKIPFNMRIGFGNPGVKAAKWCNQQACKNDGWQVQAGKISKREEEPQFRYWKTASGMVIATTYDIEPMSNFTREADDVPTGARLGSAGLLDTWTEDVEIEGEVPVPVTFISDVVEGEMTPEEISEYLASASADEGNDEGEIEAEGDWDQGDWDEEAEGPADDEVEAGKA</sequence>
<feature type="signal peptide" evidence="2">
    <location>
        <begin position="1"/>
        <end position="25"/>
    </location>
</feature>
<evidence type="ECO:0000256" key="2">
    <source>
        <dbReference type="SAM" id="SignalP"/>
    </source>
</evidence>
<accession>A0A8K0X6L1</accession>
<dbReference type="InterPro" id="IPR029476">
    <property type="entry name" value="DNase_NucA_NucB"/>
</dbReference>
<evidence type="ECO:0000259" key="3">
    <source>
        <dbReference type="Pfam" id="PF14040"/>
    </source>
</evidence>
<protein>
    <recommendedName>
        <fullName evidence="3">Deoxyribonuclease NucA/NucB domain-containing protein</fullName>
    </recommendedName>
</protein>
<evidence type="ECO:0000313" key="5">
    <source>
        <dbReference type="Proteomes" id="UP000813385"/>
    </source>
</evidence>
<dbReference type="OrthoDB" id="2748312at2759"/>
<dbReference type="Pfam" id="PF14040">
    <property type="entry name" value="DNase_NucA_NucB"/>
    <property type="match status" value="1"/>
</dbReference>
<name>A0A8K0X6L1_9PEZI</name>
<feature type="chain" id="PRO_5035444361" description="Deoxyribonuclease NucA/NucB domain-containing protein" evidence="2">
    <location>
        <begin position="26"/>
        <end position="316"/>
    </location>
</feature>
<evidence type="ECO:0000313" key="4">
    <source>
        <dbReference type="EMBL" id="KAH7369012.1"/>
    </source>
</evidence>
<comment type="caution">
    <text evidence="4">The sequence shown here is derived from an EMBL/GenBank/DDBJ whole genome shotgun (WGS) entry which is preliminary data.</text>
</comment>
<reference evidence="4" key="1">
    <citation type="journal article" date="2021" name="Nat. Commun.">
        <title>Genetic determinants of endophytism in the Arabidopsis root mycobiome.</title>
        <authorList>
            <person name="Mesny F."/>
            <person name="Miyauchi S."/>
            <person name="Thiergart T."/>
            <person name="Pickel B."/>
            <person name="Atanasova L."/>
            <person name="Karlsson M."/>
            <person name="Huettel B."/>
            <person name="Barry K.W."/>
            <person name="Haridas S."/>
            <person name="Chen C."/>
            <person name="Bauer D."/>
            <person name="Andreopoulos W."/>
            <person name="Pangilinan J."/>
            <person name="LaButti K."/>
            <person name="Riley R."/>
            <person name="Lipzen A."/>
            <person name="Clum A."/>
            <person name="Drula E."/>
            <person name="Henrissat B."/>
            <person name="Kohler A."/>
            <person name="Grigoriev I.V."/>
            <person name="Martin F.M."/>
            <person name="Hacquard S."/>
        </authorList>
    </citation>
    <scope>NUCLEOTIDE SEQUENCE</scope>
    <source>
        <strain evidence="4">MPI-CAGE-AT-0016</strain>
    </source>
</reference>
<keyword evidence="2" id="KW-0732">Signal</keyword>
<proteinExistence type="predicted"/>
<feature type="region of interest" description="Disordered" evidence="1">
    <location>
        <begin position="273"/>
        <end position="316"/>
    </location>
</feature>
<evidence type="ECO:0000256" key="1">
    <source>
        <dbReference type="SAM" id="MobiDB-lite"/>
    </source>
</evidence>
<feature type="compositionally biased region" description="Acidic residues" evidence="1">
    <location>
        <begin position="281"/>
        <end position="316"/>
    </location>
</feature>
<dbReference type="EMBL" id="JAGPXD010000002">
    <property type="protein sequence ID" value="KAH7369012.1"/>
    <property type="molecule type" value="Genomic_DNA"/>
</dbReference>
<dbReference type="Proteomes" id="UP000813385">
    <property type="component" value="Unassembled WGS sequence"/>
</dbReference>
<gene>
    <name evidence="4" type="ORF">B0T11DRAFT_278021</name>
</gene>
<feature type="domain" description="Deoxyribonuclease NucA/NucB" evidence="3">
    <location>
        <begin position="44"/>
        <end position="147"/>
    </location>
</feature>